<accession>A0A515CRI6</accession>
<dbReference type="RefSeq" id="WP_142814596.1">
    <property type="nucleotide sequence ID" value="NZ_CP033893.1"/>
</dbReference>
<dbReference type="Proteomes" id="UP000317572">
    <property type="component" value="Chromosome"/>
</dbReference>
<sequence>MNSQQALDIEKIVASFTEQDNEAVYAEVEALDKKVPLHAFTAMLKPYLPADTDAEVLELGTDSTEYQELASAAIWDCLTELVKRQRAAEIYRRSHQFDEVA</sequence>
<dbReference type="EMBL" id="CP033893">
    <property type="protein sequence ID" value="QDL30740.1"/>
    <property type="molecule type" value="Genomic_DNA"/>
</dbReference>
<evidence type="ECO:0000313" key="1">
    <source>
        <dbReference type="EMBL" id="QDL30740.1"/>
    </source>
</evidence>
<protein>
    <submittedName>
        <fullName evidence="1">Uncharacterized protein</fullName>
    </submittedName>
</protein>
<name>A0A515CRI6_SERLI</name>
<dbReference type="AlphaFoldDB" id="A0A515CRI6"/>
<gene>
    <name evidence="1" type="ORF">EGO53_02560</name>
</gene>
<proteinExistence type="predicted"/>
<evidence type="ECO:0000313" key="2">
    <source>
        <dbReference type="Proteomes" id="UP000317572"/>
    </source>
</evidence>
<organism evidence="1 2">
    <name type="scientific">Serratia liquefaciens</name>
    <dbReference type="NCBI Taxonomy" id="614"/>
    <lineage>
        <taxon>Bacteria</taxon>
        <taxon>Pseudomonadati</taxon>
        <taxon>Pseudomonadota</taxon>
        <taxon>Gammaproteobacteria</taxon>
        <taxon>Enterobacterales</taxon>
        <taxon>Yersiniaceae</taxon>
        <taxon>Serratia</taxon>
    </lineage>
</organism>
<reference evidence="1 2" key="1">
    <citation type="submission" date="2018-11" db="EMBL/GenBank/DDBJ databases">
        <title>The first complete genome of Serratia liquefaciens isolated from metalophyte plant revel distinctness adaptive mechanisms in an extreme habitat.</title>
        <authorList>
            <person name="Caneschi W.L."/>
            <person name="Sanchez A.B."/>
            <person name="Felestrino E.B."/>
            <person name="Assis R.A.B."/>
            <person name="Lemes C.G.C."/>
            <person name="Cordeiro I.F."/>
            <person name="Fonseca N.P."/>
            <person name="Villa M."/>
            <person name="Vieira I.T."/>
            <person name="Moraes L.A."/>
            <person name="Kamino L.H.Y."/>
            <person name="do Carmo F."/>
            <person name="Garcia C.M."/>
            <person name="Almeida N.F."/>
            <person name="Silva R.S."/>
            <person name="Ferro J.A."/>
            <person name="Ferro M.I.T."/>
            <person name="Varani A.M."/>
            <person name="Ferreira R.M."/>
            <person name="dos Santos V.L."/>
            <person name="Silva U.C."/>
            <person name="Setubal J.C."/>
            <person name="Moreira L.M."/>
        </authorList>
    </citation>
    <scope>NUCLEOTIDE SEQUENCE [LARGE SCALE GENOMIC DNA]</scope>
    <source>
        <strain evidence="1 2">FG3</strain>
    </source>
</reference>